<feature type="domain" description="IgGFc-binding protein N-terminal" evidence="1">
    <location>
        <begin position="131"/>
        <end position="445"/>
    </location>
</feature>
<comment type="caution">
    <text evidence="2">The sequence shown here is derived from an EMBL/GenBank/DDBJ whole genome shotgun (WGS) entry which is preliminary data.</text>
</comment>
<reference evidence="2 3" key="1">
    <citation type="journal article" date="2006" name="Int. J. Syst. Evol. Microbiol.">
        <title>Chryseobacterium hispanicum sp. nov., isolated from the drinking water distribution system of Sevilla, Spain.</title>
        <authorList>
            <person name="Gallego V."/>
            <person name="Garcia M.T."/>
            <person name="Ventosa A."/>
        </authorList>
    </citation>
    <scope>NUCLEOTIDE SEQUENCE [LARGE SCALE GENOMIC DNA]</scope>
    <source>
        <strain evidence="2 3">KCTC 22104</strain>
    </source>
</reference>
<organism evidence="2 3">
    <name type="scientific">Epilithonimonas hispanica</name>
    <dbReference type="NCBI Taxonomy" id="358687"/>
    <lineage>
        <taxon>Bacteria</taxon>
        <taxon>Pseudomonadati</taxon>
        <taxon>Bacteroidota</taxon>
        <taxon>Flavobacteriia</taxon>
        <taxon>Flavobacteriales</taxon>
        <taxon>Weeksellaceae</taxon>
        <taxon>Chryseobacterium group</taxon>
        <taxon>Epilithonimonas</taxon>
    </lineage>
</organism>
<sequence>MKKVLQILLLFIFSIKFYAQLDREHWFAPMIDRTGNPDRFQTLYMSTDETVPFKVDIYNNNVVIGSVNISKNNPGKFDVPRIYIITTTNGDLFKPVSKGLYLKGEKPFFSSLRFSVYNHGELITSKGSAGIGNSFRAVMAPISASNNILNFMTSVMATEDNTNVTITGFSPSLIFSDGDGRTQFTFTLNKGQSYIIDGRGGISQNWTGFIGAKIDSDKPVSITNGNFNGQYATSSTNSSDILMDQGVPIDKLGQEFVLMKGNGNPYNGMEKALIVATEDNTEIYLNGSGMPAATINAGKYFVTPNNAYILQGSTHYNMHVKTTKNVYVYQLLAGDPNSSEVATGGFNYIPPLSCYLPKKIDEIGAIQENYVVSNGNPGGILNIPTKLNIITEKGATIDVKRNGVSLNLTSANGPFNVSGSSNWVTYSYPNITGNVAVISSSAVTAGISAGDDAVGYGGYFAGFSYIPAIIKQEGDCLPGVKLAVTEGFTSYQWVVKDNSGAYSPAPGVNNTNTYEPAQAGIYAVIIQQGSCPAIQTPDFKFYNCTTYTNVNYETCSTLTITPTFSLSPQVLNPSTVKIETPPTKGTVSIAANGVITYTANPNTLGIDTFRFSYCGNGTIPDCETTQATIQVNQIVGQDATLRECTSTNNAVYNLSQADVTSDTTTTKVYYKSLSGAQNETTADEISNFTAFNSPDTNVYVRIKNATGCFAIFKIELKHKANPVVQENLYTKVHCDDEDGVVDGNYVVNPNDITPIVLSNPATFTVKYYDSAAKANAGGTDNITGNYIFTAANAKIWIRVESVEACATVREITLNIGNKIPLITNNLNADVCDKGLDNTEIVNLADYLPQLTSETGLTVLYYASMADALSGQNAISASQTVTLGTVATFYYVIKNASFCSDVATVNLTLIEGGIASTTLQPSYTICEDSTILLDAGTAHSTYNWYNQNDPTTIIGISPKITLPVGKYFVILISITGCEYKQSVEIVGAPKPVLNIAAYNATLCDDNLDGQIDLTFSTNVTPTILTNNNTYFTVTYYNNPAMLPTQVLPDAWSFSADTRVYVKVASSNCTDVTGFIDFKIGSKVVLLTESVNQNICDTDSNGDENIDLYDYKNLFLSAADMGIQPTFYLTLSDAQNNTNAIAANVVLTANINYYYRFETSGSCANVGELKIAFTNGFSSTTLQPSYTICENATTELDAGTAHASYNWYNEAAPSTIIGTTAKITVPPGKYYVILTSADGCDYKQNVEVVGSPVAQLDVTKLPSTYCDDNIDGTINLQLSTGVTPLILLNNNSVFTVNYYNNVTGQLLPDNWSFTTDTVVRVEVISTHCGTVTGILNFKIGAKVPLITSAATESVCDDDLDGEKLVQNLDDYIANFTSDPAVTAKFYTKKADAQANASNNITEITVNQSQTLFVRLSSPTECPEIAELTIKIKVPLSSTSLLPVYTICPDATISLDAGSGFSSYAWYNESDPTTIIGSTSVIPDLPVGKYFVILTGFSPNDCPYTQKVEIKAVELPIIEGISITGNTVIVTATGGNAPYRYALDGGSYQDSNTFTNVAPGLHTAYVISDDNCTPVNKDFSVIEIYNLISPNGDGKNDVLDMSLLKYKENVTFQIVDRQGKKLFEGDTKNNYIWDGKQNGKVLPTSSYWYIMQWQDFVDSPPVKYTGWILLKNRNSD</sequence>
<dbReference type="EMBL" id="QNUG01000018">
    <property type="protein sequence ID" value="REC70323.1"/>
    <property type="molecule type" value="Genomic_DNA"/>
</dbReference>
<evidence type="ECO:0000313" key="3">
    <source>
        <dbReference type="Proteomes" id="UP000256326"/>
    </source>
</evidence>
<evidence type="ECO:0000313" key="2">
    <source>
        <dbReference type="EMBL" id="REC70323.1"/>
    </source>
</evidence>
<dbReference type="Pfam" id="PF13585">
    <property type="entry name" value="CHU_C"/>
    <property type="match status" value="1"/>
</dbReference>
<name>A0A3D9CX33_9FLAO</name>
<dbReference type="Pfam" id="PF17517">
    <property type="entry name" value="IgGFc_binding"/>
    <property type="match status" value="1"/>
</dbReference>
<evidence type="ECO:0000259" key="1">
    <source>
        <dbReference type="Pfam" id="PF17517"/>
    </source>
</evidence>
<dbReference type="InterPro" id="IPR035234">
    <property type="entry name" value="IgGFc-bd_N"/>
</dbReference>
<protein>
    <recommendedName>
        <fullName evidence="1">IgGFc-binding protein N-terminal domain-containing protein</fullName>
    </recommendedName>
</protein>
<dbReference type="RefSeq" id="WP_116035140.1">
    <property type="nucleotide sequence ID" value="NZ_JBHLVV010000062.1"/>
</dbReference>
<dbReference type="InterPro" id="IPR026341">
    <property type="entry name" value="T9SS_type_B"/>
</dbReference>
<dbReference type="OrthoDB" id="9765926at2"/>
<proteinExistence type="predicted"/>
<accession>A0A3D9CX33</accession>
<dbReference type="Proteomes" id="UP000256326">
    <property type="component" value="Unassembled WGS sequence"/>
</dbReference>
<gene>
    <name evidence="2" type="ORF">DRF58_10100</name>
</gene>
<keyword evidence="3" id="KW-1185">Reference proteome</keyword>
<dbReference type="NCBIfam" id="TIGR04131">
    <property type="entry name" value="Bac_Flav_CTERM"/>
    <property type="match status" value="1"/>
</dbReference>